<feature type="region of interest" description="Disordered" evidence="1">
    <location>
        <begin position="167"/>
        <end position="196"/>
    </location>
</feature>
<feature type="compositionally biased region" description="Polar residues" evidence="1">
    <location>
        <begin position="85"/>
        <end position="96"/>
    </location>
</feature>
<evidence type="ECO:0000313" key="2">
    <source>
        <dbReference type="EMBL" id="SMP61186.1"/>
    </source>
</evidence>
<dbReference type="EMBL" id="FXUG01000007">
    <property type="protein sequence ID" value="SMP61186.1"/>
    <property type="molecule type" value="Genomic_DNA"/>
</dbReference>
<name>A0ABY1Q8M6_9BACT</name>
<evidence type="ECO:0008006" key="4">
    <source>
        <dbReference type="Google" id="ProtNLM"/>
    </source>
</evidence>
<evidence type="ECO:0000313" key="3">
    <source>
        <dbReference type="Proteomes" id="UP001158067"/>
    </source>
</evidence>
<comment type="caution">
    <text evidence="2">The sequence shown here is derived from an EMBL/GenBank/DDBJ whole genome shotgun (WGS) entry which is preliminary data.</text>
</comment>
<keyword evidence="3" id="KW-1185">Reference proteome</keyword>
<gene>
    <name evidence="2" type="ORF">SAMN06265222_10759</name>
</gene>
<protein>
    <recommendedName>
        <fullName evidence="4">Knr4/Smi1-like domain-containing protein</fullName>
    </recommendedName>
</protein>
<reference evidence="2 3" key="1">
    <citation type="submission" date="2017-05" db="EMBL/GenBank/DDBJ databases">
        <authorList>
            <person name="Varghese N."/>
            <person name="Submissions S."/>
        </authorList>
    </citation>
    <scope>NUCLEOTIDE SEQUENCE [LARGE SCALE GENOMIC DNA]</scope>
    <source>
        <strain evidence="2 3">DSM 25457</strain>
    </source>
</reference>
<accession>A0ABY1Q8M6</accession>
<feature type="region of interest" description="Disordered" evidence="1">
    <location>
        <begin position="64"/>
        <end position="96"/>
    </location>
</feature>
<dbReference type="Proteomes" id="UP001158067">
    <property type="component" value="Unassembled WGS sequence"/>
</dbReference>
<proteinExistence type="predicted"/>
<organism evidence="2 3">
    <name type="scientific">Neorhodopirellula lusitana</name>
    <dbReference type="NCBI Taxonomy" id="445327"/>
    <lineage>
        <taxon>Bacteria</taxon>
        <taxon>Pseudomonadati</taxon>
        <taxon>Planctomycetota</taxon>
        <taxon>Planctomycetia</taxon>
        <taxon>Pirellulales</taxon>
        <taxon>Pirellulaceae</taxon>
        <taxon>Neorhodopirellula</taxon>
    </lineage>
</organism>
<evidence type="ECO:0000256" key="1">
    <source>
        <dbReference type="SAM" id="MobiDB-lite"/>
    </source>
</evidence>
<sequence length="666" mass="72554">MVNVCEGYQAPRQDNRAFPPSLVAFGYVIHGVNSCGSDRDENPEHSPSQPGKLSRLSHLKADFAKRGPEPHGSPSVRPKFAPDQATASANRRSGSEWQRAAAGLVRLGRPSGGSILISKTMLLLRSGKFGRYAGASTRGQNSLGPEFKLMALRSVTLGPLLVNAADSTSNDAESVPDSDPSLAAQGELTAGSQGDVSWSQTISQRFSLDLSPDLVAWWDDEVWRHLGPGEYCHPATPKVLLGDAPDPVWPPLMPPNFLPLVGNGAGDWLCLRILDPDVAEATGRTTDVCHWYHGGGDWLPWGNTLAEALLFDWALPRLPQSERRHADPAEASSVQNEEGIDAIEQHEHPWVIWAKSHLPSAGKSDEGASDVSVLAELGQLSGRDLAERLIERGICEIPARCQLLLDGLHHELVEKLTPAIANKLDLTWNELMRWCFDLGTLPRDVASRIQAELGLPESATQVCQQDWETVQQHASVISAQARDLSWGHDILGYCLQRAGRTDEAASAFARAIRCSVFTDQSVRLRTHWATSSDGVSKVSARFLDKDAAVDASSTAAIPDQLGCVPAAIEQPVLIKLLCSRSAAGPDSMRQEYAETLIARSRDFQTTAPATEARLLYSAGWDLGAEPLRCFGDLLDQYISACREAGWVSHQRLAEVHRQGLQTRYRL</sequence>